<dbReference type="NCBIfam" id="TIGR00738">
    <property type="entry name" value="rrf2_super"/>
    <property type="match status" value="1"/>
</dbReference>
<dbReference type="PROSITE" id="PS51197">
    <property type="entry name" value="HTH_RRF2_2"/>
    <property type="match status" value="1"/>
</dbReference>
<dbReference type="PANTHER" id="PTHR33221">
    <property type="entry name" value="WINGED HELIX-TURN-HELIX TRANSCRIPTIONAL REGULATOR, RRF2 FAMILY"/>
    <property type="match status" value="1"/>
</dbReference>
<dbReference type="STRING" id="1842532.A7E78_04145"/>
<dbReference type="RefSeq" id="WP_072283060.1">
    <property type="nucleotide sequence ID" value="NZ_CP015519.1"/>
</dbReference>
<gene>
    <name evidence="2" type="ORF">A7E78_04145</name>
</gene>
<dbReference type="KEGG" id="pef:A7E78_04145"/>
<evidence type="ECO:0000313" key="3">
    <source>
        <dbReference type="Proteomes" id="UP000182517"/>
    </source>
</evidence>
<dbReference type="GO" id="GO:0003700">
    <property type="term" value="F:DNA-binding transcription factor activity"/>
    <property type="evidence" value="ECO:0007669"/>
    <property type="project" value="TreeGrafter"/>
</dbReference>
<dbReference type="OrthoDB" id="9800519at2"/>
<dbReference type="Pfam" id="PF02082">
    <property type="entry name" value="Rrf2"/>
    <property type="match status" value="1"/>
</dbReference>
<reference evidence="2 3" key="1">
    <citation type="journal article" date="2017" name="Genome Announc.">
        <title>Complete Genome Sequences of Two Acetylene-Fermenting Pelobacter acetylenicus Strains.</title>
        <authorList>
            <person name="Sutton J.M."/>
            <person name="Baesman S.M."/>
            <person name="Fierst J.L."/>
            <person name="Poret-Peterson A.T."/>
            <person name="Oremland R.S."/>
            <person name="Dunlap D.S."/>
            <person name="Akob D.M."/>
        </authorList>
    </citation>
    <scope>NUCLEOTIDE SEQUENCE [LARGE SCALE GENOMIC DNA]</scope>
    <source>
        <strain evidence="2 3">SFB93</strain>
    </source>
</reference>
<dbReference type="InterPro" id="IPR030489">
    <property type="entry name" value="TR_Rrf2-type_CS"/>
</dbReference>
<dbReference type="Proteomes" id="UP000182517">
    <property type="component" value="Chromosome"/>
</dbReference>
<dbReference type="Gene3D" id="1.10.10.10">
    <property type="entry name" value="Winged helix-like DNA-binding domain superfamily/Winged helix DNA-binding domain"/>
    <property type="match status" value="1"/>
</dbReference>
<dbReference type="InterPro" id="IPR036390">
    <property type="entry name" value="WH_DNA-bd_sf"/>
</dbReference>
<dbReference type="PANTHER" id="PTHR33221:SF5">
    <property type="entry name" value="HTH-TYPE TRANSCRIPTIONAL REGULATOR ISCR"/>
    <property type="match status" value="1"/>
</dbReference>
<accession>A0A1L3GMD0</accession>
<sequence length="155" mass="17082">MRISNKAQYAVRAMVRLNLCVATGPVSSKTIAAKEDISLSFLEQIFVKLRRAGLVSSIRGPGGGYVLGRQADEIRIHEIIESVEQTLVPVACMDEEGRCNCDEQCITHTVWEGLGRRIRHFLSSITLADLTEDAMEQLSPAAGGLRSICHLEEKK</sequence>
<dbReference type="InterPro" id="IPR036388">
    <property type="entry name" value="WH-like_DNA-bd_sf"/>
</dbReference>
<protein>
    <submittedName>
        <fullName evidence="2">Transcriptional regulator</fullName>
    </submittedName>
</protein>
<keyword evidence="3" id="KW-1185">Reference proteome</keyword>
<dbReference type="PROSITE" id="PS01332">
    <property type="entry name" value="HTH_RRF2_1"/>
    <property type="match status" value="1"/>
</dbReference>
<dbReference type="GO" id="GO:0003677">
    <property type="term" value="F:DNA binding"/>
    <property type="evidence" value="ECO:0007669"/>
    <property type="project" value="UniProtKB-KW"/>
</dbReference>
<dbReference type="SUPFAM" id="SSF46785">
    <property type="entry name" value="Winged helix' DNA-binding domain"/>
    <property type="match status" value="1"/>
</dbReference>
<keyword evidence="1" id="KW-0238">DNA-binding</keyword>
<dbReference type="GO" id="GO:0005829">
    <property type="term" value="C:cytosol"/>
    <property type="evidence" value="ECO:0007669"/>
    <property type="project" value="TreeGrafter"/>
</dbReference>
<dbReference type="InterPro" id="IPR000944">
    <property type="entry name" value="Tscrpt_reg_Rrf2"/>
</dbReference>
<evidence type="ECO:0000313" key="2">
    <source>
        <dbReference type="EMBL" id="APG27097.1"/>
    </source>
</evidence>
<dbReference type="AlphaFoldDB" id="A0A1L3GMD0"/>
<organism evidence="2 3">
    <name type="scientific">Syntrophotalea acetylenivorans</name>
    <dbReference type="NCBI Taxonomy" id="1842532"/>
    <lineage>
        <taxon>Bacteria</taxon>
        <taxon>Pseudomonadati</taxon>
        <taxon>Thermodesulfobacteriota</taxon>
        <taxon>Desulfuromonadia</taxon>
        <taxon>Desulfuromonadales</taxon>
        <taxon>Syntrophotaleaceae</taxon>
        <taxon>Syntrophotalea</taxon>
    </lineage>
</organism>
<name>A0A1L3GMD0_9BACT</name>
<evidence type="ECO:0000256" key="1">
    <source>
        <dbReference type="ARBA" id="ARBA00023125"/>
    </source>
</evidence>
<proteinExistence type="predicted"/>
<dbReference type="EMBL" id="CP015519">
    <property type="protein sequence ID" value="APG27097.1"/>
    <property type="molecule type" value="Genomic_DNA"/>
</dbReference>